<dbReference type="EMBL" id="CAMPGE010000504">
    <property type="protein sequence ID" value="CAI2359249.1"/>
    <property type="molecule type" value="Genomic_DNA"/>
</dbReference>
<feature type="transmembrane region" description="Helical" evidence="1">
    <location>
        <begin position="35"/>
        <end position="57"/>
    </location>
</feature>
<evidence type="ECO:0008006" key="4">
    <source>
        <dbReference type="Google" id="ProtNLM"/>
    </source>
</evidence>
<protein>
    <recommendedName>
        <fullName evidence="4">Transmembrane protein</fullName>
    </recommendedName>
</protein>
<evidence type="ECO:0000313" key="2">
    <source>
        <dbReference type="EMBL" id="CAI2359249.1"/>
    </source>
</evidence>
<evidence type="ECO:0000313" key="3">
    <source>
        <dbReference type="Proteomes" id="UP001295684"/>
    </source>
</evidence>
<evidence type="ECO:0000256" key="1">
    <source>
        <dbReference type="SAM" id="Phobius"/>
    </source>
</evidence>
<dbReference type="GO" id="GO:0007131">
    <property type="term" value="P:reciprocal meiotic recombination"/>
    <property type="evidence" value="ECO:0007669"/>
    <property type="project" value="TreeGrafter"/>
</dbReference>
<comment type="caution">
    <text evidence="2">The sequence shown here is derived from an EMBL/GenBank/DDBJ whole genome shotgun (WGS) entry which is preliminary data.</text>
</comment>
<reference evidence="2" key="1">
    <citation type="submission" date="2023-07" db="EMBL/GenBank/DDBJ databases">
        <authorList>
            <consortium name="AG Swart"/>
            <person name="Singh M."/>
            <person name="Singh A."/>
            <person name="Seah K."/>
            <person name="Emmerich C."/>
        </authorList>
    </citation>
    <scope>NUCLEOTIDE SEQUENCE</scope>
    <source>
        <strain evidence="2">DP1</strain>
    </source>
</reference>
<proteinExistence type="predicted"/>
<keyword evidence="1" id="KW-0472">Membrane</keyword>
<dbReference type="Proteomes" id="UP001295684">
    <property type="component" value="Unassembled WGS sequence"/>
</dbReference>
<dbReference type="PANTHER" id="PTHR31398">
    <property type="entry name" value="MEIOTIC NUCLEAR DIVISION PROTEIN 1 HOMOLOG"/>
    <property type="match status" value="1"/>
</dbReference>
<sequence>MKKIGNFLKTSVRKTDLFPQKVSLTFKGKESFQTLYGGIISLIILTILISYSARIFAIMFQKQQTQKTLNRVIKDIQNNPPEYELNRNNFAFAFVLQDLTTGRRGYDPSYFNISIVQNTVNFDQNTGERTSQIEDRSFSTCGDNFPYVDESFQKTKNLAKNILQCVDNQNFTVKGSAFSDSRKFVSIRVERCVNGTSVVCKSPAQIKNKIQNSSFIVAFISQYFDFEDYNNPSKTVFETGHSVYLNLNFHKTKTYTIQKAEVNDVNHYFQFGQSEQSEFFMLGEQKSDFKENQSGDSELLTITLNQDSQVFTYERTIFSFLDAISQIGGVFGMLLQLGFILTSFFNQKYFLTSLFAFLYTSNGQEFETDLNKNERIYPKEKGANKKDINCNPNDTVLNLKLSKSLHDDRDFALSKNQQDKDRTNVGLNAIKSNFKNLRRTCFTTSEYLKILLPFCSSRAKRKFDLHSDQFSRECDVVELIHSIRTLKLMVRTVLKEHQRMLMGFSTKGQQNEHLEMFSLEFNSIPRNNDEPSKEFKGKVEDCVQKCGQVNTTELENDSKRFC</sequence>
<dbReference type="AlphaFoldDB" id="A0AAD1X393"/>
<name>A0AAD1X393_EUPCR</name>
<gene>
    <name evidence="2" type="ORF">ECRASSUSDP1_LOCUS535</name>
</gene>
<keyword evidence="3" id="KW-1185">Reference proteome</keyword>
<dbReference type="PANTHER" id="PTHR31398:SF0">
    <property type="entry name" value="MEIOTIC NUCLEAR DIVISION PROTEIN 1 HOMOLOG"/>
    <property type="match status" value="1"/>
</dbReference>
<feature type="transmembrane region" description="Helical" evidence="1">
    <location>
        <begin position="323"/>
        <end position="345"/>
    </location>
</feature>
<accession>A0AAD1X393</accession>
<organism evidence="2 3">
    <name type="scientific">Euplotes crassus</name>
    <dbReference type="NCBI Taxonomy" id="5936"/>
    <lineage>
        <taxon>Eukaryota</taxon>
        <taxon>Sar</taxon>
        <taxon>Alveolata</taxon>
        <taxon>Ciliophora</taxon>
        <taxon>Intramacronucleata</taxon>
        <taxon>Spirotrichea</taxon>
        <taxon>Hypotrichia</taxon>
        <taxon>Euplotida</taxon>
        <taxon>Euplotidae</taxon>
        <taxon>Moneuplotes</taxon>
    </lineage>
</organism>
<keyword evidence="1" id="KW-0812">Transmembrane</keyword>
<dbReference type="GO" id="GO:0005634">
    <property type="term" value="C:nucleus"/>
    <property type="evidence" value="ECO:0007669"/>
    <property type="project" value="TreeGrafter"/>
</dbReference>
<keyword evidence="1" id="KW-1133">Transmembrane helix</keyword>